<dbReference type="Gene3D" id="1.10.287.1080">
    <property type="entry name" value="MazG-like"/>
    <property type="match status" value="1"/>
</dbReference>
<dbReference type="EC" id="3.6.1.31" evidence="11"/>
<dbReference type="PANTHER" id="PTHR42945:SF9">
    <property type="entry name" value="HISTIDINE BIOSYNTHESIS BIFUNCTIONAL PROTEIN HISIE"/>
    <property type="match status" value="1"/>
</dbReference>
<comment type="subcellular location">
    <subcellularLocation>
        <location evidence="2 11">Cytoplasm</location>
    </subcellularLocation>
</comment>
<keyword evidence="10 11" id="KW-0368">Histidine biosynthesis</keyword>
<evidence type="ECO:0000313" key="14">
    <source>
        <dbReference type="Proteomes" id="UP000621856"/>
    </source>
</evidence>
<evidence type="ECO:0000256" key="7">
    <source>
        <dbReference type="ARBA" id="ARBA00022741"/>
    </source>
</evidence>
<evidence type="ECO:0000256" key="3">
    <source>
        <dbReference type="ARBA" id="ARBA00005204"/>
    </source>
</evidence>
<evidence type="ECO:0000256" key="8">
    <source>
        <dbReference type="ARBA" id="ARBA00022801"/>
    </source>
</evidence>
<comment type="similarity">
    <text evidence="4 11">Belongs to the PRA-PH family.</text>
</comment>
<protein>
    <recommendedName>
        <fullName evidence="11">Phosphoribosyl-ATP pyrophosphatase</fullName>
        <shortName evidence="11">PRA-PH</shortName>
        <ecNumber evidence="11">3.6.1.31</ecNumber>
    </recommendedName>
</protein>
<keyword evidence="5 11" id="KW-0963">Cytoplasm</keyword>
<evidence type="ECO:0000256" key="9">
    <source>
        <dbReference type="ARBA" id="ARBA00022840"/>
    </source>
</evidence>
<reference evidence="13 15" key="2">
    <citation type="submission" date="2020-02" db="EMBL/GenBank/DDBJ databases">
        <title>Genome sequence of Parvularcula flava strain NH6-79.</title>
        <authorList>
            <person name="Abdul Karim M.H."/>
            <person name="Lam M.Q."/>
            <person name="Chen S.J."/>
            <person name="Yahya A."/>
            <person name="Shahir S."/>
            <person name="Shamsir M.S."/>
            <person name="Chong C.S."/>
        </authorList>
    </citation>
    <scope>NUCLEOTIDE SEQUENCE [LARGE SCALE GENOMIC DNA]</scope>
    <source>
        <strain evidence="13 15">NH6-79</strain>
    </source>
</reference>
<organism evidence="12 14">
    <name type="scientific">Aquisalinus luteolus</name>
    <dbReference type="NCBI Taxonomy" id="1566827"/>
    <lineage>
        <taxon>Bacteria</taxon>
        <taxon>Pseudomonadati</taxon>
        <taxon>Pseudomonadota</taxon>
        <taxon>Alphaproteobacteria</taxon>
        <taxon>Parvularculales</taxon>
        <taxon>Parvularculaceae</taxon>
        <taxon>Aquisalinus</taxon>
    </lineage>
</organism>
<dbReference type="PANTHER" id="PTHR42945">
    <property type="entry name" value="HISTIDINE BIOSYNTHESIS BIFUNCTIONAL PROTEIN"/>
    <property type="match status" value="1"/>
</dbReference>
<evidence type="ECO:0000256" key="4">
    <source>
        <dbReference type="ARBA" id="ARBA00009392"/>
    </source>
</evidence>
<dbReference type="UniPathway" id="UPA00031">
    <property type="reaction ID" value="UER00007"/>
</dbReference>
<reference evidence="12" key="1">
    <citation type="journal article" date="2014" name="Int. J. Syst. Evol. Microbiol.">
        <title>Complete genome sequence of Corynebacterium casei LMG S-19264T (=DSM 44701T), isolated from a smear-ripened cheese.</title>
        <authorList>
            <consortium name="US DOE Joint Genome Institute (JGI-PGF)"/>
            <person name="Walter F."/>
            <person name="Albersmeier A."/>
            <person name="Kalinowski J."/>
            <person name="Ruckert C."/>
        </authorList>
    </citation>
    <scope>NUCLEOTIDE SEQUENCE</scope>
    <source>
        <strain evidence="12">CGMCC 1.14984</strain>
    </source>
</reference>
<dbReference type="InterPro" id="IPR008179">
    <property type="entry name" value="HisE"/>
</dbReference>
<evidence type="ECO:0000313" key="15">
    <source>
        <dbReference type="Proteomes" id="UP000818603"/>
    </source>
</evidence>
<dbReference type="RefSeq" id="WP_155139804.1">
    <property type="nucleotide sequence ID" value="NZ_BMGZ01000002.1"/>
</dbReference>
<dbReference type="NCBIfam" id="NF001613">
    <property type="entry name" value="PRK00400.1-5"/>
    <property type="match status" value="1"/>
</dbReference>
<dbReference type="Proteomes" id="UP000621856">
    <property type="component" value="Unassembled WGS sequence"/>
</dbReference>
<keyword evidence="6 11" id="KW-0028">Amino-acid biosynthesis</keyword>
<comment type="caution">
    <text evidence="12">The sequence shown here is derived from an EMBL/GenBank/DDBJ whole genome shotgun (WGS) entry which is preliminary data.</text>
</comment>
<dbReference type="GO" id="GO:0005524">
    <property type="term" value="F:ATP binding"/>
    <property type="evidence" value="ECO:0007669"/>
    <property type="project" value="UniProtKB-KW"/>
</dbReference>
<evidence type="ECO:0000256" key="11">
    <source>
        <dbReference type="HAMAP-Rule" id="MF_01020"/>
    </source>
</evidence>
<evidence type="ECO:0000256" key="1">
    <source>
        <dbReference type="ARBA" id="ARBA00001460"/>
    </source>
</evidence>
<sequence>MDDLHYKGLGKQLEALWETIESRRGADPESSYTASLLSKGAERCAKKFGEEAVEAALAGALGKKDELASEAADTLYHLFVLMASAGVEPADVAEKLAGRTGQSGHEEKASRKG</sequence>
<evidence type="ECO:0000313" key="12">
    <source>
        <dbReference type="EMBL" id="GGH97430.1"/>
    </source>
</evidence>
<evidence type="ECO:0000313" key="13">
    <source>
        <dbReference type="EMBL" id="NHK28091.1"/>
    </source>
</evidence>
<keyword evidence="15" id="KW-1185">Reference proteome</keyword>
<dbReference type="NCBIfam" id="TIGR03188">
    <property type="entry name" value="histidine_hisI"/>
    <property type="match status" value="1"/>
</dbReference>
<comment type="pathway">
    <text evidence="3 11">Amino-acid biosynthesis; L-histidine biosynthesis; L-histidine from 5-phospho-alpha-D-ribose 1-diphosphate: step 2/9.</text>
</comment>
<dbReference type="AlphaFoldDB" id="A0A8J3A6Z1"/>
<evidence type="ECO:0000256" key="2">
    <source>
        <dbReference type="ARBA" id="ARBA00004496"/>
    </source>
</evidence>
<reference evidence="12" key="3">
    <citation type="submission" date="2020-09" db="EMBL/GenBank/DDBJ databases">
        <authorList>
            <person name="Sun Q."/>
            <person name="Zhou Y."/>
        </authorList>
    </citation>
    <scope>NUCLEOTIDE SEQUENCE</scope>
    <source>
        <strain evidence="12">CGMCC 1.14984</strain>
    </source>
</reference>
<proteinExistence type="inferred from homology"/>
<dbReference type="InterPro" id="IPR021130">
    <property type="entry name" value="PRib-ATP_PPHydrolase-like"/>
</dbReference>
<keyword evidence="9 11" id="KW-0067">ATP-binding</keyword>
<dbReference type="Pfam" id="PF01503">
    <property type="entry name" value="PRA-PH"/>
    <property type="match status" value="1"/>
</dbReference>
<dbReference type="SUPFAM" id="SSF101386">
    <property type="entry name" value="all-alpha NTP pyrophosphatases"/>
    <property type="match status" value="1"/>
</dbReference>
<evidence type="ECO:0000256" key="6">
    <source>
        <dbReference type="ARBA" id="ARBA00022605"/>
    </source>
</evidence>
<keyword evidence="7 11" id="KW-0547">Nucleotide-binding</keyword>
<dbReference type="Proteomes" id="UP000818603">
    <property type="component" value="Unassembled WGS sequence"/>
</dbReference>
<evidence type="ECO:0000256" key="5">
    <source>
        <dbReference type="ARBA" id="ARBA00022490"/>
    </source>
</evidence>
<dbReference type="GO" id="GO:0004636">
    <property type="term" value="F:phosphoribosyl-ATP diphosphatase activity"/>
    <property type="evidence" value="ECO:0007669"/>
    <property type="project" value="UniProtKB-UniRule"/>
</dbReference>
<comment type="catalytic activity">
    <reaction evidence="1 11">
        <text>1-(5-phospho-beta-D-ribosyl)-ATP + H2O = 1-(5-phospho-beta-D-ribosyl)-5'-AMP + diphosphate + H(+)</text>
        <dbReference type="Rhea" id="RHEA:22828"/>
        <dbReference type="ChEBI" id="CHEBI:15377"/>
        <dbReference type="ChEBI" id="CHEBI:15378"/>
        <dbReference type="ChEBI" id="CHEBI:33019"/>
        <dbReference type="ChEBI" id="CHEBI:59457"/>
        <dbReference type="ChEBI" id="CHEBI:73183"/>
        <dbReference type="EC" id="3.6.1.31"/>
    </reaction>
</comment>
<name>A0A8J3A6Z1_9PROT</name>
<dbReference type="GO" id="GO:0005737">
    <property type="term" value="C:cytoplasm"/>
    <property type="evidence" value="ECO:0007669"/>
    <property type="project" value="UniProtKB-SubCell"/>
</dbReference>
<accession>A0A8J3A6Z1</accession>
<dbReference type="EMBL" id="BMGZ01000002">
    <property type="protein sequence ID" value="GGH97430.1"/>
    <property type="molecule type" value="Genomic_DNA"/>
</dbReference>
<keyword evidence="8 11" id="KW-0378">Hydrolase</keyword>
<gene>
    <name evidence="11 12" type="primary">hisE</name>
    <name evidence="13" type="ORF">FF098_009270</name>
    <name evidence="12" type="ORF">GCM10011355_18650</name>
</gene>
<evidence type="ECO:0000256" key="10">
    <source>
        <dbReference type="ARBA" id="ARBA00023102"/>
    </source>
</evidence>
<dbReference type="HAMAP" id="MF_01020">
    <property type="entry name" value="HisE"/>
    <property type="match status" value="1"/>
</dbReference>
<dbReference type="CDD" id="cd11534">
    <property type="entry name" value="NTP-PPase_HisIE_like"/>
    <property type="match status" value="1"/>
</dbReference>
<dbReference type="EMBL" id="VCJR02000002">
    <property type="protein sequence ID" value="NHK28091.1"/>
    <property type="molecule type" value="Genomic_DNA"/>
</dbReference>
<dbReference type="GO" id="GO:0000105">
    <property type="term" value="P:L-histidine biosynthetic process"/>
    <property type="evidence" value="ECO:0007669"/>
    <property type="project" value="UniProtKB-UniRule"/>
</dbReference>